<dbReference type="EMBL" id="DF977506">
    <property type="protein sequence ID" value="GAP92008.2"/>
    <property type="molecule type" value="Genomic_DNA"/>
</dbReference>
<evidence type="ECO:0000313" key="2">
    <source>
        <dbReference type="EMBL" id="GAP92008.2"/>
    </source>
</evidence>
<dbReference type="Gene3D" id="2.60.120.1160">
    <property type="match status" value="1"/>
</dbReference>
<dbReference type="PANTHER" id="PTHR34612">
    <property type="entry name" value="GH131_N DOMAIN-CONTAINING PROTEIN"/>
    <property type="match status" value="1"/>
</dbReference>
<accession>A0A1W2TTW1</accession>
<dbReference type="AlphaFoldDB" id="A0A1W2TTW1"/>
<organism evidence="2">
    <name type="scientific">Rosellinia necatrix</name>
    <name type="common">White root-rot fungus</name>
    <dbReference type="NCBI Taxonomy" id="77044"/>
    <lineage>
        <taxon>Eukaryota</taxon>
        <taxon>Fungi</taxon>
        <taxon>Dikarya</taxon>
        <taxon>Ascomycota</taxon>
        <taxon>Pezizomycotina</taxon>
        <taxon>Sordariomycetes</taxon>
        <taxon>Xylariomycetidae</taxon>
        <taxon>Xylariales</taxon>
        <taxon>Xylariaceae</taxon>
        <taxon>Rosellinia</taxon>
    </lineage>
</organism>
<proteinExistence type="predicted"/>
<evidence type="ECO:0000313" key="3">
    <source>
        <dbReference type="Proteomes" id="UP000054516"/>
    </source>
</evidence>
<keyword evidence="2" id="KW-0378">Hydrolase</keyword>
<dbReference type="STRING" id="77044.A0A1W2TTW1"/>
<dbReference type="OrthoDB" id="5283326at2759"/>
<feature type="domain" description="Glycoside hydrolase 131 catalytic N-terminal" evidence="1">
    <location>
        <begin position="74"/>
        <end position="324"/>
    </location>
</feature>
<keyword evidence="3" id="KW-1185">Reference proteome</keyword>
<sequence length="328" mass="35507">MEVVALTFRHQNTSSSERNYIHASSDSAAAPINISTMVSSTLLLGGILAAATLSFALPPSPPERRGAGAIKCPVVLNGLVGVSLTPADFDSYATSPFNPDYVRGGEKFSQTLRFPAVAASSRFDNASTKAVEVTINDRSIFQAQNGFRRAGLQIQGDTNEGGPGTVGIRTLHFSVKQDPQRRLNLTHEYLNVWHETADYSANQFNFQAGTLIGRNSNKNTFKVLNRQNTEVWSTPIDETAWQNFAITLDFNKNTLQVYYSRGDEPLRSVTSALSNNNAGGGQYQIGILKKPTGTSDVVNGGYQEKNLDEGQIYGGLFLEDGANGCISL</sequence>
<dbReference type="Proteomes" id="UP000054516">
    <property type="component" value="Unassembled WGS sequence"/>
</dbReference>
<dbReference type="GO" id="GO:0016787">
    <property type="term" value="F:hydrolase activity"/>
    <property type="evidence" value="ECO:0007669"/>
    <property type="project" value="UniProtKB-KW"/>
</dbReference>
<dbReference type="Pfam" id="PF18271">
    <property type="entry name" value="GH131_N"/>
    <property type="match status" value="1"/>
</dbReference>
<gene>
    <name evidence="2" type="ORF">SAMD00023353_6100170</name>
</gene>
<dbReference type="OMA" id="THEYLNV"/>
<reference evidence="2" key="1">
    <citation type="submission" date="2016-03" db="EMBL/GenBank/DDBJ databases">
        <title>Draft genome sequence of Rosellinia necatrix.</title>
        <authorList>
            <person name="Kanematsu S."/>
        </authorList>
    </citation>
    <scope>NUCLEOTIDE SEQUENCE [LARGE SCALE GENOMIC DNA]</scope>
    <source>
        <strain evidence="2">W97</strain>
    </source>
</reference>
<name>A0A1W2TTW1_ROSNE</name>
<dbReference type="PANTHER" id="PTHR34612:SF4">
    <property type="entry name" value="GLYCOSIDE HYDROLASE 131 CATALYTIC N-TERMINAL DOMAIN-CONTAINING PROTEIN"/>
    <property type="match status" value="1"/>
</dbReference>
<protein>
    <submittedName>
        <fullName evidence="2">Putative glycoside hydrolase family 131 protein</fullName>
    </submittedName>
</protein>
<dbReference type="InterPro" id="IPR041524">
    <property type="entry name" value="GH131_N"/>
</dbReference>
<evidence type="ECO:0000259" key="1">
    <source>
        <dbReference type="Pfam" id="PF18271"/>
    </source>
</evidence>